<reference evidence="1" key="2">
    <citation type="journal article" date="2022" name="New Phytol.">
        <title>Evolutionary transition to the ectomycorrhizal habit in the genomes of a hyperdiverse lineage of mushroom-forming fungi.</title>
        <authorList>
            <person name="Looney B."/>
            <person name="Miyauchi S."/>
            <person name="Morin E."/>
            <person name="Drula E."/>
            <person name="Courty P.E."/>
            <person name="Kohler A."/>
            <person name="Kuo A."/>
            <person name="LaButti K."/>
            <person name="Pangilinan J."/>
            <person name="Lipzen A."/>
            <person name="Riley R."/>
            <person name="Andreopoulos W."/>
            <person name="He G."/>
            <person name="Johnson J."/>
            <person name="Nolan M."/>
            <person name="Tritt A."/>
            <person name="Barry K.W."/>
            <person name="Grigoriev I.V."/>
            <person name="Nagy L.G."/>
            <person name="Hibbett D."/>
            <person name="Henrissat B."/>
            <person name="Matheny P.B."/>
            <person name="Labbe J."/>
            <person name="Martin F.M."/>
        </authorList>
    </citation>
    <scope>NUCLEOTIDE SEQUENCE</scope>
    <source>
        <strain evidence="1">FP105234-sp</strain>
    </source>
</reference>
<gene>
    <name evidence="1" type="ORF">FA95DRAFT_1565713</name>
</gene>
<name>A0ACB8RAA3_9AGAM</name>
<accession>A0ACB8RAA3</accession>
<evidence type="ECO:0000313" key="2">
    <source>
        <dbReference type="Proteomes" id="UP000814033"/>
    </source>
</evidence>
<sequence>MNSSESLRPALSLGVYTTEIPEGRNISPASRHQSLPRDHRIDDGPYSHNPIPHPVPVAIENPRIAEYIAMRLVSHPIAVLSVPARRSRLDRYADSDDDHSDGSLDDNSYEVAVAAIIAAELVSDAQAHCSRCRCEDRNRDDDSASNENEDDVPVRTSTASHQPHPTVVSEREAARTPRTSQGAVMGTGLSASRSQQHSTSTRKFVPPYPDSQPADLFTPRPLEYGARFVRLSDPRELLIYTDGACPFNGRPNARGAWAFVFDPFLPTANIAGRLENRGPDRSLNPQTSNRAELRAVIAALGQVQFWHIRRECQNIEVERMAQRAANLWEVPYYTPVICEDRRA</sequence>
<protein>
    <submittedName>
        <fullName evidence="1">Uncharacterized protein</fullName>
    </submittedName>
</protein>
<proteinExistence type="predicted"/>
<dbReference type="EMBL" id="MU276143">
    <property type="protein sequence ID" value="KAI0041109.1"/>
    <property type="molecule type" value="Genomic_DNA"/>
</dbReference>
<evidence type="ECO:0000313" key="1">
    <source>
        <dbReference type="EMBL" id="KAI0041109.1"/>
    </source>
</evidence>
<reference evidence="1" key="1">
    <citation type="submission" date="2021-02" db="EMBL/GenBank/DDBJ databases">
        <authorList>
            <consortium name="DOE Joint Genome Institute"/>
            <person name="Ahrendt S."/>
            <person name="Looney B.P."/>
            <person name="Miyauchi S."/>
            <person name="Morin E."/>
            <person name="Drula E."/>
            <person name="Courty P.E."/>
            <person name="Chicoki N."/>
            <person name="Fauchery L."/>
            <person name="Kohler A."/>
            <person name="Kuo A."/>
            <person name="Labutti K."/>
            <person name="Pangilinan J."/>
            <person name="Lipzen A."/>
            <person name="Riley R."/>
            <person name="Andreopoulos W."/>
            <person name="He G."/>
            <person name="Johnson J."/>
            <person name="Barry K.W."/>
            <person name="Grigoriev I.V."/>
            <person name="Nagy L."/>
            <person name="Hibbett D."/>
            <person name="Henrissat B."/>
            <person name="Matheny P.B."/>
            <person name="Labbe J."/>
            <person name="Martin F."/>
        </authorList>
    </citation>
    <scope>NUCLEOTIDE SEQUENCE</scope>
    <source>
        <strain evidence="1">FP105234-sp</strain>
    </source>
</reference>
<dbReference type="Proteomes" id="UP000814033">
    <property type="component" value="Unassembled WGS sequence"/>
</dbReference>
<organism evidence="1 2">
    <name type="scientific">Auriscalpium vulgare</name>
    <dbReference type="NCBI Taxonomy" id="40419"/>
    <lineage>
        <taxon>Eukaryota</taxon>
        <taxon>Fungi</taxon>
        <taxon>Dikarya</taxon>
        <taxon>Basidiomycota</taxon>
        <taxon>Agaricomycotina</taxon>
        <taxon>Agaricomycetes</taxon>
        <taxon>Russulales</taxon>
        <taxon>Auriscalpiaceae</taxon>
        <taxon>Auriscalpium</taxon>
    </lineage>
</organism>
<comment type="caution">
    <text evidence="1">The sequence shown here is derived from an EMBL/GenBank/DDBJ whole genome shotgun (WGS) entry which is preliminary data.</text>
</comment>
<keyword evidence="2" id="KW-1185">Reference proteome</keyword>